<proteinExistence type="predicted"/>
<evidence type="ECO:0000256" key="1">
    <source>
        <dbReference type="SAM" id="MobiDB-lite"/>
    </source>
</evidence>
<name>A0AAV4XEJ3_CAEEX</name>
<sequence length="45" mass="5048">MHVLGTEPNSRAFVPTSKDVDNRSFDAIERHRARIGPLKQSNGKN</sequence>
<protein>
    <submittedName>
        <fullName evidence="2">Uncharacterized protein</fullName>
    </submittedName>
</protein>
<comment type="caution">
    <text evidence="2">The sequence shown here is derived from an EMBL/GenBank/DDBJ whole genome shotgun (WGS) entry which is preliminary data.</text>
</comment>
<keyword evidence="3" id="KW-1185">Reference proteome</keyword>
<accession>A0AAV4XEJ3</accession>
<feature type="region of interest" description="Disordered" evidence="1">
    <location>
        <begin position="1"/>
        <end position="21"/>
    </location>
</feature>
<feature type="non-terminal residue" evidence="2">
    <location>
        <position position="45"/>
    </location>
</feature>
<dbReference type="AlphaFoldDB" id="A0AAV4XEJ3"/>
<dbReference type="EMBL" id="BPLR01000225">
    <property type="protein sequence ID" value="GIY93043.1"/>
    <property type="molecule type" value="Genomic_DNA"/>
</dbReference>
<evidence type="ECO:0000313" key="3">
    <source>
        <dbReference type="Proteomes" id="UP001054945"/>
    </source>
</evidence>
<organism evidence="2 3">
    <name type="scientific">Caerostris extrusa</name>
    <name type="common">Bark spider</name>
    <name type="synonym">Caerostris bankana</name>
    <dbReference type="NCBI Taxonomy" id="172846"/>
    <lineage>
        <taxon>Eukaryota</taxon>
        <taxon>Metazoa</taxon>
        <taxon>Ecdysozoa</taxon>
        <taxon>Arthropoda</taxon>
        <taxon>Chelicerata</taxon>
        <taxon>Arachnida</taxon>
        <taxon>Araneae</taxon>
        <taxon>Araneomorphae</taxon>
        <taxon>Entelegynae</taxon>
        <taxon>Araneoidea</taxon>
        <taxon>Araneidae</taxon>
        <taxon>Caerostris</taxon>
    </lineage>
</organism>
<reference evidence="2 3" key="1">
    <citation type="submission" date="2021-06" db="EMBL/GenBank/DDBJ databases">
        <title>Caerostris extrusa draft genome.</title>
        <authorList>
            <person name="Kono N."/>
            <person name="Arakawa K."/>
        </authorList>
    </citation>
    <scope>NUCLEOTIDE SEQUENCE [LARGE SCALE GENOMIC DNA]</scope>
</reference>
<evidence type="ECO:0000313" key="2">
    <source>
        <dbReference type="EMBL" id="GIY93043.1"/>
    </source>
</evidence>
<gene>
    <name evidence="2" type="ORF">CEXT_704801</name>
</gene>
<dbReference type="Proteomes" id="UP001054945">
    <property type="component" value="Unassembled WGS sequence"/>
</dbReference>